<proteinExistence type="predicted"/>
<sequence>MKLLLFFIILSSALLSSNLSTLYKFYEKQEYDRGCDYAKKYFNKNRKSEKYLTLYGLTCLETDNIDRIAIPMTLINETKASRENASYFATILLQKQLLKQAILDGKPLGELNLPKTNFILSRIFNMFVNKKYELKNNIYLLEDKEKKYKLYIEKKHLIIDIYINDKFTKRYRYE</sequence>
<gene>
    <name evidence="1" type="ORF">MNB_SV-12-549</name>
</gene>
<accession>A0A1W1CPB2</accession>
<dbReference type="AlphaFoldDB" id="A0A1W1CPB2"/>
<name>A0A1W1CPB2_9ZZZZ</name>
<protein>
    <submittedName>
        <fullName evidence="1">Uncharacterized protein</fullName>
    </submittedName>
</protein>
<dbReference type="EMBL" id="FPHE01000161">
    <property type="protein sequence ID" value="SFV67491.1"/>
    <property type="molecule type" value="Genomic_DNA"/>
</dbReference>
<evidence type="ECO:0000313" key="1">
    <source>
        <dbReference type="EMBL" id="SFV67491.1"/>
    </source>
</evidence>
<organism evidence="1">
    <name type="scientific">hydrothermal vent metagenome</name>
    <dbReference type="NCBI Taxonomy" id="652676"/>
    <lineage>
        <taxon>unclassified sequences</taxon>
        <taxon>metagenomes</taxon>
        <taxon>ecological metagenomes</taxon>
    </lineage>
</organism>
<reference evidence="1" key="1">
    <citation type="submission" date="2016-10" db="EMBL/GenBank/DDBJ databases">
        <authorList>
            <person name="de Groot N.N."/>
        </authorList>
    </citation>
    <scope>NUCLEOTIDE SEQUENCE</scope>
</reference>